<dbReference type="OrthoDB" id="432645at2759"/>
<comment type="subcellular location">
    <subcellularLocation>
        <location evidence="1">Mitochondrion</location>
    </subcellularLocation>
</comment>
<dbReference type="Pfam" id="PF01245">
    <property type="entry name" value="Ribosomal_L19"/>
    <property type="match status" value="1"/>
</dbReference>
<keyword evidence="11" id="KW-1185">Reference proteome</keyword>
<dbReference type="InterPro" id="IPR038657">
    <property type="entry name" value="Ribosomal_bL19_sf"/>
</dbReference>
<keyword evidence="6" id="KW-0687">Ribonucleoprotein</keyword>
<keyword evidence="4 10" id="KW-0689">Ribosomal protein</keyword>
<dbReference type="GO" id="GO:0006412">
    <property type="term" value="P:translation"/>
    <property type="evidence" value="ECO:0007669"/>
    <property type="project" value="InterPro"/>
</dbReference>
<evidence type="ECO:0000256" key="3">
    <source>
        <dbReference type="ARBA" id="ARBA00022946"/>
    </source>
</evidence>
<proteinExistence type="inferred from homology"/>
<evidence type="ECO:0000313" key="10">
    <source>
        <dbReference type="EMBL" id="OWF37658.1"/>
    </source>
</evidence>
<evidence type="ECO:0000256" key="4">
    <source>
        <dbReference type="ARBA" id="ARBA00022980"/>
    </source>
</evidence>
<comment type="caution">
    <text evidence="10">The sequence shown here is derived from an EMBL/GenBank/DDBJ whole genome shotgun (WGS) entry which is preliminary data.</text>
</comment>
<sequence>MATVGRTCCHFAKRLQLNSTSPQSIIKRWSNTVPQRLVERQRESSLSSAHIKKEDVDKSVKVPKDFTAMYPEFLPNRFEGWITDNLRDALERKDMLNRRRQIHLPEFYVGSLIAVSAADHFAPNKTNRFVGICIDRFGQGLNHCFILRNVIDGQGVEIKYFLYNPTIQKIEVLKLEKRADEHLRYLRDAPQEYSTVSFDLKATLLPRGQPVPVNNIKITLNPKPWLEKWERQELNGAEFTVNLSAKQQKKFDVSQIQPRIDKFDLMKKHRTSVSKRERESISREMYKSNTMED</sequence>
<reference evidence="10 11" key="1">
    <citation type="journal article" date="2017" name="Nat. Ecol. Evol.">
        <title>Scallop genome provides insights into evolution of bilaterian karyotype and development.</title>
        <authorList>
            <person name="Wang S."/>
            <person name="Zhang J."/>
            <person name="Jiao W."/>
            <person name="Li J."/>
            <person name="Xun X."/>
            <person name="Sun Y."/>
            <person name="Guo X."/>
            <person name="Huan P."/>
            <person name="Dong B."/>
            <person name="Zhang L."/>
            <person name="Hu X."/>
            <person name="Sun X."/>
            <person name="Wang J."/>
            <person name="Zhao C."/>
            <person name="Wang Y."/>
            <person name="Wang D."/>
            <person name="Huang X."/>
            <person name="Wang R."/>
            <person name="Lv J."/>
            <person name="Li Y."/>
            <person name="Zhang Z."/>
            <person name="Liu B."/>
            <person name="Lu W."/>
            <person name="Hui Y."/>
            <person name="Liang J."/>
            <person name="Zhou Z."/>
            <person name="Hou R."/>
            <person name="Li X."/>
            <person name="Liu Y."/>
            <person name="Li H."/>
            <person name="Ning X."/>
            <person name="Lin Y."/>
            <person name="Zhao L."/>
            <person name="Xing Q."/>
            <person name="Dou J."/>
            <person name="Li Y."/>
            <person name="Mao J."/>
            <person name="Guo H."/>
            <person name="Dou H."/>
            <person name="Li T."/>
            <person name="Mu C."/>
            <person name="Jiang W."/>
            <person name="Fu Q."/>
            <person name="Fu X."/>
            <person name="Miao Y."/>
            <person name="Liu J."/>
            <person name="Yu Q."/>
            <person name="Li R."/>
            <person name="Liao H."/>
            <person name="Li X."/>
            <person name="Kong Y."/>
            <person name="Jiang Z."/>
            <person name="Chourrout D."/>
            <person name="Li R."/>
            <person name="Bao Z."/>
        </authorList>
    </citation>
    <scope>NUCLEOTIDE SEQUENCE [LARGE SCALE GENOMIC DNA]</scope>
    <source>
        <strain evidence="10 11">PY_sf001</strain>
    </source>
</reference>
<dbReference type="PANTHER" id="PTHR15680:SF9">
    <property type="entry name" value="LARGE RIBOSOMAL SUBUNIT PROTEIN BL19M"/>
    <property type="match status" value="1"/>
</dbReference>
<evidence type="ECO:0000256" key="1">
    <source>
        <dbReference type="ARBA" id="ARBA00004173"/>
    </source>
</evidence>
<evidence type="ECO:0000256" key="8">
    <source>
        <dbReference type="ARBA" id="ARBA00035359"/>
    </source>
</evidence>
<dbReference type="AlphaFoldDB" id="A0A210PMD9"/>
<dbReference type="InterPro" id="IPR001857">
    <property type="entry name" value="Ribosomal_bL19"/>
</dbReference>
<evidence type="ECO:0000256" key="6">
    <source>
        <dbReference type="ARBA" id="ARBA00023274"/>
    </source>
</evidence>
<evidence type="ECO:0000256" key="7">
    <source>
        <dbReference type="ARBA" id="ARBA00035288"/>
    </source>
</evidence>
<name>A0A210PMD9_MIZYE</name>
<evidence type="ECO:0000256" key="2">
    <source>
        <dbReference type="ARBA" id="ARBA00005781"/>
    </source>
</evidence>
<dbReference type="Proteomes" id="UP000242188">
    <property type="component" value="Unassembled WGS sequence"/>
</dbReference>
<dbReference type="PRINTS" id="PR00061">
    <property type="entry name" value="RIBOSOMALL19"/>
</dbReference>
<dbReference type="Gene3D" id="2.30.30.790">
    <property type="match status" value="1"/>
</dbReference>
<keyword evidence="5" id="KW-0496">Mitochondrion</keyword>
<dbReference type="STRING" id="6573.A0A210PMD9"/>
<evidence type="ECO:0000256" key="5">
    <source>
        <dbReference type="ARBA" id="ARBA00023128"/>
    </source>
</evidence>
<dbReference type="GO" id="GO:0005762">
    <property type="term" value="C:mitochondrial large ribosomal subunit"/>
    <property type="evidence" value="ECO:0007669"/>
    <property type="project" value="TreeGrafter"/>
</dbReference>
<dbReference type="EMBL" id="NEDP02005585">
    <property type="protein sequence ID" value="OWF37658.1"/>
    <property type="molecule type" value="Genomic_DNA"/>
</dbReference>
<dbReference type="GO" id="GO:0003735">
    <property type="term" value="F:structural constituent of ribosome"/>
    <property type="evidence" value="ECO:0007669"/>
    <property type="project" value="InterPro"/>
</dbReference>
<protein>
    <recommendedName>
        <fullName evidence="7">Large ribosomal subunit protein bL19m</fullName>
    </recommendedName>
    <alternativeName>
        <fullName evidence="8">39S ribosomal protein L19, mitochondrial</fullName>
    </alternativeName>
</protein>
<feature type="compositionally biased region" description="Basic and acidic residues" evidence="9">
    <location>
        <begin position="274"/>
        <end position="286"/>
    </location>
</feature>
<dbReference type="PANTHER" id="PTHR15680">
    <property type="entry name" value="RIBOSOMAL PROTEIN L19"/>
    <property type="match status" value="1"/>
</dbReference>
<evidence type="ECO:0000313" key="11">
    <source>
        <dbReference type="Proteomes" id="UP000242188"/>
    </source>
</evidence>
<dbReference type="InterPro" id="IPR008991">
    <property type="entry name" value="Translation_prot_SH3-like_sf"/>
</dbReference>
<comment type="similarity">
    <text evidence="2">Belongs to the bacterial ribosomal protein bL19 family.</text>
</comment>
<accession>A0A210PMD9</accession>
<feature type="region of interest" description="Disordered" evidence="9">
    <location>
        <begin position="271"/>
        <end position="293"/>
    </location>
</feature>
<keyword evidence="3" id="KW-0809">Transit peptide</keyword>
<gene>
    <name evidence="10" type="ORF">KP79_PYT07878</name>
</gene>
<dbReference type="SUPFAM" id="SSF50104">
    <property type="entry name" value="Translation proteins SH3-like domain"/>
    <property type="match status" value="1"/>
</dbReference>
<dbReference type="FunFam" id="2.30.30.790:FF:000002">
    <property type="entry name" value="39S ribosomal protein L19, mitochondrial"/>
    <property type="match status" value="1"/>
</dbReference>
<organism evidence="10 11">
    <name type="scientific">Mizuhopecten yessoensis</name>
    <name type="common">Japanese scallop</name>
    <name type="synonym">Patinopecten yessoensis</name>
    <dbReference type="NCBI Taxonomy" id="6573"/>
    <lineage>
        <taxon>Eukaryota</taxon>
        <taxon>Metazoa</taxon>
        <taxon>Spiralia</taxon>
        <taxon>Lophotrochozoa</taxon>
        <taxon>Mollusca</taxon>
        <taxon>Bivalvia</taxon>
        <taxon>Autobranchia</taxon>
        <taxon>Pteriomorphia</taxon>
        <taxon>Pectinida</taxon>
        <taxon>Pectinoidea</taxon>
        <taxon>Pectinidae</taxon>
        <taxon>Mizuhopecten</taxon>
    </lineage>
</organism>
<evidence type="ECO:0000256" key="9">
    <source>
        <dbReference type="SAM" id="MobiDB-lite"/>
    </source>
</evidence>